<sequence>MEDEEEDQDCSNLTGLNNFPYEKISVLIEQVHSNPCLWDRMDPKYKNNHVREKTWSEIGEVLNISAKLAKLKWTNLRTTFARILRPNPTGVVSQWEFYDLMQFLRKSIATNSRSLSNNASRISMVSPMYQIDEYPQLAIFPLQEKSEPFSPTTTPNNADHESCSGGGVFDALRKTSLVESSDNNMISTPETISSMKKMRTSFGSSTVGEEKVNFLYDESDFGRAVAACVSRFPRRHATKVKARIMQLIAELEDEFDDCY</sequence>
<dbReference type="PANTHER" id="PTHR12243">
    <property type="entry name" value="MADF DOMAIN TRANSCRIPTION FACTOR"/>
    <property type="match status" value="1"/>
</dbReference>
<proteinExistence type="predicted"/>
<dbReference type="PROSITE" id="PS51029">
    <property type="entry name" value="MADF"/>
    <property type="match status" value="1"/>
</dbReference>
<dbReference type="SMART" id="SM00595">
    <property type="entry name" value="MADF"/>
    <property type="match status" value="1"/>
</dbReference>
<dbReference type="WBParaSite" id="nRc.2.0.1.t04171-RA">
    <property type="protein sequence ID" value="nRc.2.0.1.t04171-RA"/>
    <property type="gene ID" value="nRc.2.0.1.g04171"/>
</dbReference>
<feature type="domain" description="MADF" evidence="1">
    <location>
        <begin position="26"/>
        <end position="109"/>
    </location>
</feature>
<evidence type="ECO:0000313" key="2">
    <source>
        <dbReference type="Proteomes" id="UP000887565"/>
    </source>
</evidence>
<keyword evidence="2" id="KW-1185">Reference proteome</keyword>
<dbReference type="InterPro" id="IPR039353">
    <property type="entry name" value="TF_Adf1"/>
</dbReference>
<evidence type="ECO:0000259" key="1">
    <source>
        <dbReference type="PROSITE" id="PS51029"/>
    </source>
</evidence>
<dbReference type="AlphaFoldDB" id="A0A915HRL9"/>
<evidence type="ECO:0000313" key="3">
    <source>
        <dbReference type="WBParaSite" id="nRc.2.0.1.t04171-RA"/>
    </source>
</evidence>
<protein>
    <submittedName>
        <fullName evidence="3">MADF domain-containing protein</fullName>
    </submittedName>
</protein>
<dbReference type="OMA" id="AIVWESI"/>
<dbReference type="PANTHER" id="PTHR12243:SF67">
    <property type="entry name" value="COREPRESSOR OF PANGOLIN, ISOFORM A-RELATED"/>
    <property type="match status" value="1"/>
</dbReference>
<accession>A0A915HRL9</accession>
<dbReference type="Proteomes" id="UP000887565">
    <property type="component" value="Unplaced"/>
</dbReference>
<reference evidence="3" key="1">
    <citation type="submission" date="2022-11" db="UniProtKB">
        <authorList>
            <consortium name="WormBaseParasite"/>
        </authorList>
    </citation>
    <scope>IDENTIFICATION</scope>
</reference>
<name>A0A915HRL9_ROMCU</name>
<dbReference type="Pfam" id="PF10545">
    <property type="entry name" value="MADF_DNA_bdg"/>
    <property type="match status" value="1"/>
</dbReference>
<dbReference type="InterPro" id="IPR006578">
    <property type="entry name" value="MADF-dom"/>
</dbReference>
<organism evidence="2 3">
    <name type="scientific">Romanomermis culicivorax</name>
    <name type="common">Nematode worm</name>
    <dbReference type="NCBI Taxonomy" id="13658"/>
    <lineage>
        <taxon>Eukaryota</taxon>
        <taxon>Metazoa</taxon>
        <taxon>Ecdysozoa</taxon>
        <taxon>Nematoda</taxon>
        <taxon>Enoplea</taxon>
        <taxon>Dorylaimia</taxon>
        <taxon>Mermithida</taxon>
        <taxon>Mermithoidea</taxon>
        <taxon>Mermithidae</taxon>
        <taxon>Romanomermis</taxon>
    </lineage>
</organism>